<dbReference type="EMBL" id="LAZR01004586">
    <property type="protein sequence ID" value="KKN07289.1"/>
    <property type="molecule type" value="Genomic_DNA"/>
</dbReference>
<sequence>MGTAPPAALTEAFEEPIGGPPPGPPMGPPQGPQGPPEPEVTTFQIGNSVELTDEEKTALRFIRDTITEPDDEIREKMTPIWQMYENYWRGIQDVVYDTDSQSFLSAAGVLKSAGELEDTYIGSKIVNTYRARGESIAAALSTGTPQVKFFPEDADDPQDINTAKAYSKASEYIADDNEAKLLHLRAIYTRWNQPFVAYYNTYVYDEEYGMLEKREYGSSEQDMTEAHCPGCGDELPVQTPNSICPDCGQEAVQETTTETIPAVTKIEEIPKGKEKIEVYGPRHVRIPYNIKKLQQGGYLILETEGHWAQLVSIFPQLQAEVKEGSPAQTSTSDQSRIARRSLEGATPDSDQRTLHRCWFRKWTYELIADENVRASLRVKFPEGVQVTFVDEIFVEAFDESMDEHWTLVPDPFAEHVHGDPMGKPMIPIQDMTNDVVQLTLEKILFGIPDSFGDPTVLNFKKYANSEKSPGSIFQAKRPPGQNLDAGFFQFKPATLGDNESIFRDALDQYGMSTTGDFPGIHGGPLQKGSSRTADEYRQAKQSALQRLGILWFNLGICWAQVMKKAVNELRIHMKFQGEDVKFVEEVGKGFLNVWIKLADIADGEIGRVRPENADTFPLTTEQQRGALLELIQTGNPMLSDFVFSPENIGEMSRILIGLNRFKVPGEEAREQQLQEIHDILIGAPVMVDEMMDDHEMHAITGKSWAAGEDGRKTKEINPQGFQMVVEHVQQHEFILQMMQEQQAAAEAAAAVPAPKGGQAQKSGAAESVPPPEG</sequence>
<evidence type="ECO:0000313" key="2">
    <source>
        <dbReference type="EMBL" id="KKN07289.1"/>
    </source>
</evidence>
<feature type="compositionally biased region" description="Polar residues" evidence="1">
    <location>
        <begin position="326"/>
        <end position="335"/>
    </location>
</feature>
<comment type="caution">
    <text evidence="2">The sequence shown here is derived from an EMBL/GenBank/DDBJ whole genome shotgun (WGS) entry which is preliminary data.</text>
</comment>
<gene>
    <name evidence="2" type="ORF">LCGC14_1068620</name>
</gene>
<reference evidence="2" key="1">
    <citation type="journal article" date="2015" name="Nature">
        <title>Complex archaea that bridge the gap between prokaryotes and eukaryotes.</title>
        <authorList>
            <person name="Spang A."/>
            <person name="Saw J.H."/>
            <person name="Jorgensen S.L."/>
            <person name="Zaremba-Niedzwiedzka K."/>
            <person name="Martijn J."/>
            <person name="Lind A.E."/>
            <person name="van Eijk R."/>
            <person name="Schleper C."/>
            <person name="Guy L."/>
            <person name="Ettema T.J."/>
        </authorList>
    </citation>
    <scope>NUCLEOTIDE SEQUENCE</scope>
</reference>
<dbReference type="AlphaFoldDB" id="A0A0F9MNV5"/>
<accession>A0A0F9MNV5</accession>
<feature type="region of interest" description="Disordered" evidence="1">
    <location>
        <begin position="1"/>
        <end position="39"/>
    </location>
</feature>
<organism evidence="2">
    <name type="scientific">marine sediment metagenome</name>
    <dbReference type="NCBI Taxonomy" id="412755"/>
    <lineage>
        <taxon>unclassified sequences</taxon>
        <taxon>metagenomes</taxon>
        <taxon>ecological metagenomes</taxon>
    </lineage>
</organism>
<feature type="compositionally biased region" description="Low complexity" evidence="1">
    <location>
        <begin position="744"/>
        <end position="760"/>
    </location>
</feature>
<feature type="region of interest" description="Disordered" evidence="1">
    <location>
        <begin position="744"/>
        <end position="773"/>
    </location>
</feature>
<feature type="compositionally biased region" description="Pro residues" evidence="1">
    <location>
        <begin position="18"/>
        <end position="38"/>
    </location>
</feature>
<evidence type="ECO:0000256" key="1">
    <source>
        <dbReference type="SAM" id="MobiDB-lite"/>
    </source>
</evidence>
<name>A0A0F9MNV5_9ZZZZ</name>
<evidence type="ECO:0008006" key="3">
    <source>
        <dbReference type="Google" id="ProtNLM"/>
    </source>
</evidence>
<feature type="region of interest" description="Disordered" evidence="1">
    <location>
        <begin position="322"/>
        <end position="349"/>
    </location>
</feature>
<protein>
    <recommendedName>
        <fullName evidence="3">Portal protein</fullName>
    </recommendedName>
</protein>
<proteinExistence type="predicted"/>